<keyword evidence="3" id="KW-1185">Reference proteome</keyword>
<organism evidence="2 3">
    <name type="scientific">Antiquaquibacter soli</name>
    <dbReference type="NCBI Taxonomy" id="3064523"/>
    <lineage>
        <taxon>Bacteria</taxon>
        <taxon>Bacillati</taxon>
        <taxon>Actinomycetota</taxon>
        <taxon>Actinomycetes</taxon>
        <taxon>Micrococcales</taxon>
        <taxon>Microbacteriaceae</taxon>
        <taxon>Antiquaquibacter</taxon>
    </lineage>
</organism>
<dbReference type="Gene3D" id="2.40.10.10">
    <property type="entry name" value="Trypsin-like serine proteases"/>
    <property type="match status" value="2"/>
</dbReference>
<sequence length="486" mass="49869">MARTRTTKAACVSLGLLLACVPLISCTSGPVVEAPHFVEPDISTFVDAAHELPPELVRALERDLGITGPEYLAAGAALSQANEVVQYLATKGIDPNDVYLDGVVLKIADPNANEIASAVGAAIGTPFEATPPAHAAVSAGGALDEHRSTSAEAGNFMAGMPIGGVINGSFQTVCTAGLNGHNVGFTSYENWILTSGDCVAENPGQFYVSDVTAAGSSASQDAPLGAYKTGGVFNEPGGIALIGVPFIPLDPNWVNPSPNVATWSGGTGAPEGGTPVPVRGTKAPVVGAPLCKSSPVSGWTCGQILAVGFGQNGNGFTNYRSFTASVCTLPTETGAPGMSAEFFVGIARSSTWDVNCVVGDQSAPQRYTMFLSYEAVVAGDTTIRSVLNGQWEPAINVPDPVLTSAVPLSGKCQISGTILAGVGYKVQINGYVHGEYKKFTAPASSTVDGTWVITADLDPGSNYQLSAWAYTESFSAVSTHLVPTAC</sequence>
<dbReference type="Proteomes" id="UP001241072">
    <property type="component" value="Unassembled WGS sequence"/>
</dbReference>
<evidence type="ECO:0000313" key="3">
    <source>
        <dbReference type="Proteomes" id="UP001241072"/>
    </source>
</evidence>
<accession>A0ABT9BRF6</accession>
<feature type="signal peptide" evidence="1">
    <location>
        <begin position="1"/>
        <end position="33"/>
    </location>
</feature>
<dbReference type="RefSeq" id="WP_305003940.1">
    <property type="nucleotide sequence ID" value="NZ_JAUQUB010000006.1"/>
</dbReference>
<keyword evidence="1" id="KW-0732">Signal</keyword>
<feature type="chain" id="PRO_5046313561" description="Trypsin-like serine protease" evidence="1">
    <location>
        <begin position="34"/>
        <end position="486"/>
    </location>
</feature>
<evidence type="ECO:0008006" key="4">
    <source>
        <dbReference type="Google" id="ProtNLM"/>
    </source>
</evidence>
<comment type="caution">
    <text evidence="2">The sequence shown here is derived from an EMBL/GenBank/DDBJ whole genome shotgun (WGS) entry which is preliminary data.</text>
</comment>
<dbReference type="PROSITE" id="PS51257">
    <property type="entry name" value="PROKAR_LIPOPROTEIN"/>
    <property type="match status" value="1"/>
</dbReference>
<evidence type="ECO:0000313" key="2">
    <source>
        <dbReference type="EMBL" id="MDO7883514.1"/>
    </source>
</evidence>
<proteinExistence type="predicted"/>
<protein>
    <recommendedName>
        <fullName evidence="4">Trypsin-like serine protease</fullName>
    </recommendedName>
</protein>
<dbReference type="EMBL" id="JAUQUB010000006">
    <property type="protein sequence ID" value="MDO7883514.1"/>
    <property type="molecule type" value="Genomic_DNA"/>
</dbReference>
<reference evidence="2 3" key="1">
    <citation type="submission" date="2023-07" db="EMBL/GenBank/DDBJ databases">
        <title>Protaetiibacter sp. nov WY-16 isolated from soil.</title>
        <authorList>
            <person name="Liu B."/>
            <person name="Wan Y."/>
        </authorList>
    </citation>
    <scope>NUCLEOTIDE SEQUENCE [LARGE SCALE GENOMIC DNA]</scope>
    <source>
        <strain evidence="2 3">WY-16</strain>
    </source>
</reference>
<evidence type="ECO:0000256" key="1">
    <source>
        <dbReference type="SAM" id="SignalP"/>
    </source>
</evidence>
<dbReference type="InterPro" id="IPR043504">
    <property type="entry name" value="Peptidase_S1_PA_chymotrypsin"/>
</dbReference>
<name>A0ABT9BRF6_9MICO</name>
<gene>
    <name evidence="2" type="ORF">Q5716_14875</name>
</gene>